<evidence type="ECO:0000256" key="1">
    <source>
        <dbReference type="SAM" id="MobiDB-lite"/>
    </source>
</evidence>
<protein>
    <recommendedName>
        <fullName evidence="4">Baseplate protein J-like domain-containing protein</fullName>
    </recommendedName>
</protein>
<gene>
    <name evidence="2" type="ORF">GCM10011430_00360</name>
</gene>
<proteinExistence type="predicted"/>
<accession>A0A8J3F2T2</accession>
<feature type="compositionally biased region" description="Basic residues" evidence="1">
    <location>
        <begin position="1"/>
        <end position="20"/>
    </location>
</feature>
<reference evidence="2" key="1">
    <citation type="journal article" date="2014" name="Int. J. Syst. Evol. Microbiol.">
        <title>Complete genome sequence of Corynebacterium casei LMG S-19264T (=DSM 44701T), isolated from a smear-ripened cheese.</title>
        <authorList>
            <consortium name="US DOE Joint Genome Institute (JGI-PGF)"/>
            <person name="Walter F."/>
            <person name="Albersmeier A."/>
            <person name="Kalinowski J."/>
            <person name="Ruckert C."/>
        </authorList>
    </citation>
    <scope>NUCLEOTIDE SEQUENCE</scope>
    <source>
        <strain evidence="2">CCM 7664</strain>
    </source>
</reference>
<feature type="region of interest" description="Disordered" evidence="1">
    <location>
        <begin position="1"/>
        <end position="34"/>
    </location>
</feature>
<organism evidence="2 3">
    <name type="scientific">Oxalicibacterium solurbis</name>
    <dbReference type="NCBI Taxonomy" id="69280"/>
    <lineage>
        <taxon>Bacteria</taxon>
        <taxon>Pseudomonadati</taxon>
        <taxon>Pseudomonadota</taxon>
        <taxon>Betaproteobacteria</taxon>
        <taxon>Burkholderiales</taxon>
        <taxon>Oxalobacteraceae</taxon>
        <taxon>Oxalicibacterium</taxon>
    </lineage>
</organism>
<keyword evidence="3" id="KW-1185">Reference proteome</keyword>
<reference evidence="2" key="2">
    <citation type="submission" date="2020-09" db="EMBL/GenBank/DDBJ databases">
        <authorList>
            <person name="Sun Q."/>
            <person name="Sedlacek I."/>
        </authorList>
    </citation>
    <scope>NUCLEOTIDE SEQUENCE</scope>
    <source>
        <strain evidence="2">CCM 7664</strain>
    </source>
</reference>
<sequence length="1283" mass="141684">MTAHPVSRHASSRSSRRTGTIRRPIVSDGISQQQRAQPALRDGYFNVDETKLTDLLAMMSRYAAGVRFRDERNRDDGTWEAYFSADETMIIADILSIDLDGYAAAFEQMWSDTGSDPRRLTRDVALDELPAYRLAALIDRWFTALRSSQTPAGRDLYGLLSSMASRLQGEFERLQQACGEADADVSAAQTQEAEPAMMAFDPAMRGDSVANGKNGTGGEARMAFSFRTNFYAFLKAIDMLQKGAARLLPASLANRRHDPSIGMLIAFAQLYPHLQERLNRFTHRHLDFYYDKVLLAKPRPARADKACLVLQPSLPGRDIPIAPGTEFSAGPDATKREIVFASESPLLVGDLQVKALHTLYFDRDANSAPENALQEPADDDRERQYATGCYLNSIDVPAEVVTDPEKLFPQPLLGAPKAARDAMFLPEARLGFAIASRVLLLREGKRRIRITLSFEEGANGEDLFAQRVATLAEAINGRQQDAEQRQVSIEDAFFRVFRRMFTVAVTCEQGWHAVTEYIPLCQGVDRNFDIRCAPHTLVIDFELAADAPAVTPYVPAVHGERYETALPMVRFQLHADYMYPYGVLDRLPLRKIAIDVGAEGCKQLALFNNVGQLSPAAPFQPFGPIPALGSYFIVGSAETAGKRLGSFEIEVEWGGLPTGHGGFRDWYAGYGYREGAAVTAAASVLADGKWLPADIRRQPDVVLFDRWDDERDLEAIRTQRTLSFAQVIHHARPADQVPPDAAFAYGPLAKNGFFKLTLNSPEFAFGHKEYPVALAEALGRNAVEKKLKRHEPLPNPPYTPLINAISFSYTAFAHLDLAHTNGRDVTGDRMFHLHPLGWESLAGMRRGHATLLPHFDDSGNLYIGLSGTADGQIVSLLFHLHPDSLPCDNPAGPSLHWAYLSGNHWIPFGNRVVSDTTHGFMVSGIVSLELPPDIDNDGTVMPRGLYWLRLSAEYDLNKVCSLYAVYTNGLQVSRVRGSDSDGGGNGYSTSDAPLPVGAIQRSRKTIAGLGRIVQPVASFGGAPAETREQLRTRISGRLRHKNRAVSPYDYQTLILEKFPEIYKVKCFANMRMDADPQRWIAPGHVLIVALPQLPADIGSGHMPTLDGHLIGEVRQYVAGLASPWAQIDVRNPVYEHLQVRCTVKFKKGFGGGYYVKQLNRDISRFLSPWGGGGYSVHFGWRVRQHDVEAFILGLDYVEFVTGFSMLRISPDGGERYGLLDTAAHKAGGARRNRDIAPDYPWSIAVPLQRHAIAIGDDLLPRDPKAAGLAALEVGTTFIIGTEE</sequence>
<dbReference type="RefSeq" id="WP_188418913.1">
    <property type="nucleotide sequence ID" value="NZ_BMDP01000001.1"/>
</dbReference>
<dbReference type="EMBL" id="BMDP01000001">
    <property type="protein sequence ID" value="GGI52862.1"/>
    <property type="molecule type" value="Genomic_DNA"/>
</dbReference>
<name>A0A8J3F2T2_9BURK</name>
<evidence type="ECO:0000313" key="3">
    <source>
        <dbReference type="Proteomes" id="UP000627205"/>
    </source>
</evidence>
<comment type="caution">
    <text evidence="2">The sequence shown here is derived from an EMBL/GenBank/DDBJ whole genome shotgun (WGS) entry which is preliminary data.</text>
</comment>
<evidence type="ECO:0008006" key="4">
    <source>
        <dbReference type="Google" id="ProtNLM"/>
    </source>
</evidence>
<evidence type="ECO:0000313" key="2">
    <source>
        <dbReference type="EMBL" id="GGI52862.1"/>
    </source>
</evidence>
<dbReference type="Proteomes" id="UP000627205">
    <property type="component" value="Unassembled WGS sequence"/>
</dbReference>